<protein>
    <submittedName>
        <fullName evidence="4">Pelargonidin 3-o-(6-caffeoylglucoside) 5-o-(6-o-malonylglucoside) 4'''-malonyltransferase</fullName>
    </submittedName>
</protein>
<proteinExistence type="inferred from homology"/>
<dbReference type="PANTHER" id="PTHR31623">
    <property type="entry name" value="F21J9.9"/>
    <property type="match status" value="1"/>
</dbReference>
<comment type="similarity">
    <text evidence="1">Belongs to the plant acyltransferase family.</text>
</comment>
<dbReference type="EMBL" id="JAUIZM010000014">
    <property type="protein sequence ID" value="KAK1352925.1"/>
    <property type="molecule type" value="Genomic_DNA"/>
</dbReference>
<keyword evidence="3" id="KW-0012">Acyltransferase</keyword>
<comment type="caution">
    <text evidence="4">The sequence shown here is derived from an EMBL/GenBank/DDBJ whole genome shotgun (WGS) entry which is preliminary data.</text>
</comment>
<evidence type="ECO:0000313" key="5">
    <source>
        <dbReference type="Proteomes" id="UP001237642"/>
    </source>
</evidence>
<dbReference type="GO" id="GO:0016746">
    <property type="term" value="F:acyltransferase activity"/>
    <property type="evidence" value="ECO:0007669"/>
    <property type="project" value="UniProtKB-KW"/>
</dbReference>
<name>A0AAD8GQ17_9APIA</name>
<organism evidence="4 5">
    <name type="scientific">Heracleum sosnowskyi</name>
    <dbReference type="NCBI Taxonomy" id="360622"/>
    <lineage>
        <taxon>Eukaryota</taxon>
        <taxon>Viridiplantae</taxon>
        <taxon>Streptophyta</taxon>
        <taxon>Embryophyta</taxon>
        <taxon>Tracheophyta</taxon>
        <taxon>Spermatophyta</taxon>
        <taxon>Magnoliopsida</taxon>
        <taxon>eudicotyledons</taxon>
        <taxon>Gunneridae</taxon>
        <taxon>Pentapetalae</taxon>
        <taxon>asterids</taxon>
        <taxon>campanulids</taxon>
        <taxon>Apiales</taxon>
        <taxon>Apiaceae</taxon>
        <taxon>Apioideae</taxon>
        <taxon>apioid superclade</taxon>
        <taxon>Tordylieae</taxon>
        <taxon>Tordyliinae</taxon>
        <taxon>Heracleum</taxon>
    </lineage>
</organism>
<gene>
    <name evidence="4" type="ORF">POM88_052763</name>
</gene>
<sequence>MNFTCNVRGALPAVHHQHQIKITLLVDLANHTTTKTFRGFEGCNGDQNVISYNGETSLSETLIRFYPLAGRFSVDGSCVSCNDEGVDYLEAEALDVALAELLNKDPTNLELLHSLVPWDIQKPTLSMSPIVGIQLTMFKCGGLVICGLCSHIMLDGFSGSTFFREWSVACRAGLDDVMVPNFSLPSTFPQKDLSGMVKPNGSPFLRNVNIVTKRFVFHQKTIFGLKSEVKASSGNLLNPSRVAVLACAVWKVLIGIGEAKHGNLRDSTLCTSVNLRGRT</sequence>
<keyword evidence="5" id="KW-1185">Reference proteome</keyword>
<evidence type="ECO:0000256" key="1">
    <source>
        <dbReference type="ARBA" id="ARBA00009861"/>
    </source>
</evidence>
<reference evidence="4" key="2">
    <citation type="submission" date="2023-05" db="EMBL/GenBank/DDBJ databases">
        <authorList>
            <person name="Schelkunov M.I."/>
        </authorList>
    </citation>
    <scope>NUCLEOTIDE SEQUENCE</scope>
    <source>
        <strain evidence="4">Hsosn_3</strain>
        <tissue evidence="4">Leaf</tissue>
    </source>
</reference>
<evidence type="ECO:0000313" key="4">
    <source>
        <dbReference type="EMBL" id="KAK1352925.1"/>
    </source>
</evidence>
<evidence type="ECO:0000256" key="3">
    <source>
        <dbReference type="ARBA" id="ARBA00023315"/>
    </source>
</evidence>
<dbReference type="Pfam" id="PF02458">
    <property type="entry name" value="Transferase"/>
    <property type="match status" value="1"/>
</dbReference>
<evidence type="ECO:0000256" key="2">
    <source>
        <dbReference type="ARBA" id="ARBA00022679"/>
    </source>
</evidence>
<dbReference type="AlphaFoldDB" id="A0AAD8GQ17"/>
<dbReference type="Gene3D" id="3.30.559.10">
    <property type="entry name" value="Chloramphenicol acetyltransferase-like domain"/>
    <property type="match status" value="2"/>
</dbReference>
<accession>A0AAD8GQ17</accession>
<dbReference type="InterPro" id="IPR023213">
    <property type="entry name" value="CAT-like_dom_sf"/>
</dbReference>
<dbReference type="PANTHER" id="PTHR31623:SF83">
    <property type="entry name" value="ACETYL-COA-BENZYLALCOHOL ACETYLTRANSFERASE-LIKE"/>
    <property type="match status" value="1"/>
</dbReference>
<keyword evidence="2" id="KW-0808">Transferase</keyword>
<dbReference type="Proteomes" id="UP001237642">
    <property type="component" value="Unassembled WGS sequence"/>
</dbReference>
<reference evidence="4" key="1">
    <citation type="submission" date="2023-02" db="EMBL/GenBank/DDBJ databases">
        <title>Genome of toxic invasive species Heracleum sosnowskyi carries increased number of genes despite the absence of recent whole-genome duplications.</title>
        <authorList>
            <person name="Schelkunov M."/>
            <person name="Shtratnikova V."/>
            <person name="Makarenko M."/>
            <person name="Klepikova A."/>
            <person name="Omelchenko D."/>
            <person name="Novikova G."/>
            <person name="Obukhova E."/>
            <person name="Bogdanov V."/>
            <person name="Penin A."/>
            <person name="Logacheva M."/>
        </authorList>
    </citation>
    <scope>NUCLEOTIDE SEQUENCE</scope>
    <source>
        <strain evidence="4">Hsosn_3</strain>
        <tissue evidence="4">Leaf</tissue>
    </source>
</reference>